<sequence>MFWLLLGNTWCLGQNVFSVQWKKSEQAQYKSRVFQEIGSARLFADSIRNVWTENGFLQTEVGQQQRLDTLFIHIDSGPLFFWEELRMGEVPQKLWTRIGMSGKNYSEPYGWMEKVVREAENHGYPFAKIWLDSVKIEGESLSGVFVFEEGPLITWDSLVVSGDTKTQQRYLQQFSGILPGAVFSQSDLEKSIQRIKRSPYFSLASVPELNFQIKTAKPYFILKDRKINVFDGVIGLIPNQNEPNTLLLTGELNLDLYHLGGKGRDFSVHWQRLNIQSQSLEVSAKESFLFRSPLDLQLNFSLLKQDSSFVNRTFQIDFGYRISDSGYLKFFNRRQSGDLIGTSERTSPLPTSLDYRWNQYGIGSTWDWLDDPFFARRGAILTTEISLGNKRVIENTALPVELYQEIPRSSPQFQGMVNAEKHLFLKPFLGLYFRLNGAIMKNENLFLNEFYRLGGLRSIRGFNEKFFFADRYAFFSAEQRVFFGDNSFLMVFGDFGVLNNSYFSPKNDKPRSFGLGINLDTEGGLFSFVFGLGSSNMQPLSFSYSRIHFGYLARF</sequence>
<organism evidence="2 3">
    <name type="scientific">Algoriphagus aquaeductus</name>
    <dbReference type="NCBI Taxonomy" id="475299"/>
    <lineage>
        <taxon>Bacteria</taxon>
        <taxon>Pseudomonadati</taxon>
        <taxon>Bacteroidota</taxon>
        <taxon>Cytophagia</taxon>
        <taxon>Cytophagales</taxon>
        <taxon>Cyclobacteriaceae</taxon>
        <taxon>Algoriphagus</taxon>
    </lineage>
</organism>
<dbReference type="Pfam" id="PF07244">
    <property type="entry name" value="POTRA"/>
    <property type="match status" value="1"/>
</dbReference>
<dbReference type="GO" id="GO:0019867">
    <property type="term" value="C:outer membrane"/>
    <property type="evidence" value="ECO:0007669"/>
    <property type="project" value="InterPro"/>
</dbReference>
<gene>
    <name evidence="2" type="ORF">CLV31_1178</name>
</gene>
<evidence type="ECO:0000259" key="1">
    <source>
        <dbReference type="Pfam" id="PF07244"/>
    </source>
</evidence>
<dbReference type="Gene3D" id="3.10.20.310">
    <property type="entry name" value="membrane protein fhac"/>
    <property type="match status" value="1"/>
</dbReference>
<dbReference type="Gene3D" id="2.40.160.50">
    <property type="entry name" value="membrane protein fhac: a member of the omp85/tpsb transporter family"/>
    <property type="match status" value="1"/>
</dbReference>
<accession>A0A326RK16</accession>
<dbReference type="RefSeq" id="WP_146250926.1">
    <property type="nucleotide sequence ID" value="NZ_QKTX01000017.1"/>
</dbReference>
<protein>
    <recommendedName>
        <fullName evidence="1">POTRA domain-containing protein</fullName>
    </recommendedName>
</protein>
<dbReference type="Proteomes" id="UP000248917">
    <property type="component" value="Unassembled WGS sequence"/>
</dbReference>
<name>A0A326RK16_9BACT</name>
<evidence type="ECO:0000313" key="2">
    <source>
        <dbReference type="EMBL" id="PZV78500.1"/>
    </source>
</evidence>
<dbReference type="AlphaFoldDB" id="A0A326RK16"/>
<reference evidence="2 3" key="1">
    <citation type="submission" date="2018-06" db="EMBL/GenBank/DDBJ databases">
        <title>Genomic Encyclopedia of Archaeal and Bacterial Type Strains, Phase II (KMG-II): from individual species to whole genera.</title>
        <authorList>
            <person name="Goeker M."/>
        </authorList>
    </citation>
    <scope>NUCLEOTIDE SEQUENCE [LARGE SCALE GENOMIC DNA]</scope>
    <source>
        <strain evidence="2 3">T4</strain>
    </source>
</reference>
<comment type="caution">
    <text evidence="2">The sequence shown here is derived from an EMBL/GenBank/DDBJ whole genome shotgun (WGS) entry which is preliminary data.</text>
</comment>
<keyword evidence="3" id="KW-1185">Reference proteome</keyword>
<dbReference type="EMBL" id="QKTX01000017">
    <property type="protein sequence ID" value="PZV78500.1"/>
    <property type="molecule type" value="Genomic_DNA"/>
</dbReference>
<evidence type="ECO:0000313" key="3">
    <source>
        <dbReference type="Proteomes" id="UP000248917"/>
    </source>
</evidence>
<feature type="domain" description="POTRA" evidence="1">
    <location>
        <begin position="157"/>
        <end position="202"/>
    </location>
</feature>
<proteinExistence type="predicted"/>
<dbReference type="OrthoDB" id="9811416at2"/>
<dbReference type="InterPro" id="IPR010827">
    <property type="entry name" value="BamA/TamA_POTRA"/>
</dbReference>